<comment type="caution">
    <text evidence="1">The sequence shown here is derived from an EMBL/GenBank/DDBJ whole genome shotgun (WGS) entry which is preliminary data.</text>
</comment>
<evidence type="ECO:0008006" key="3">
    <source>
        <dbReference type="Google" id="ProtNLM"/>
    </source>
</evidence>
<dbReference type="PaxDb" id="67767-A0A0J7KVU9"/>
<dbReference type="Proteomes" id="UP000036403">
    <property type="component" value="Unassembled WGS sequence"/>
</dbReference>
<name>A0A0J7KVU9_LASNI</name>
<protein>
    <recommendedName>
        <fullName evidence="3">Nitrate reductase associated protein</fullName>
    </recommendedName>
</protein>
<dbReference type="InterPro" id="IPR013481">
    <property type="entry name" value="NarM"/>
</dbReference>
<dbReference type="AlphaFoldDB" id="A0A0J7KVU9"/>
<dbReference type="Pfam" id="PF09655">
    <property type="entry name" value="Nitr_red_assoc"/>
    <property type="match status" value="1"/>
</dbReference>
<dbReference type="EMBL" id="LBMM01002771">
    <property type="protein sequence ID" value="KMQ94389.1"/>
    <property type="molecule type" value="Genomic_DNA"/>
</dbReference>
<keyword evidence="2" id="KW-1185">Reference proteome</keyword>
<accession>A0A0J7KVU9</accession>
<sequence>MTQNKPTPEIFEFEEDFAGSLRCITMSVRQKLDFAGTKLSLEQWEKLSDEQREAIFQAPCAEEGESRKAYEALVRKAVKDSSGEEVKTLADPALELWKNTDSIPDCVTALAKKMAGREITLAEWAGLAPLQRFALLKLSQSRHESEHLNFRPAMKEFGLLSK</sequence>
<proteinExistence type="predicted"/>
<organism evidence="1 2">
    <name type="scientific">Lasius niger</name>
    <name type="common">Black garden ant</name>
    <dbReference type="NCBI Taxonomy" id="67767"/>
    <lineage>
        <taxon>Eukaryota</taxon>
        <taxon>Metazoa</taxon>
        <taxon>Ecdysozoa</taxon>
        <taxon>Arthropoda</taxon>
        <taxon>Hexapoda</taxon>
        <taxon>Insecta</taxon>
        <taxon>Pterygota</taxon>
        <taxon>Neoptera</taxon>
        <taxon>Endopterygota</taxon>
        <taxon>Hymenoptera</taxon>
        <taxon>Apocrita</taxon>
        <taxon>Aculeata</taxon>
        <taxon>Formicoidea</taxon>
        <taxon>Formicidae</taxon>
        <taxon>Formicinae</taxon>
        <taxon>Lasius</taxon>
        <taxon>Lasius</taxon>
    </lineage>
</organism>
<dbReference type="NCBIfam" id="TIGR02664">
    <property type="entry name" value="nitr_red_assoc"/>
    <property type="match status" value="1"/>
</dbReference>
<evidence type="ECO:0000313" key="2">
    <source>
        <dbReference type="Proteomes" id="UP000036403"/>
    </source>
</evidence>
<evidence type="ECO:0000313" key="1">
    <source>
        <dbReference type="EMBL" id="KMQ94389.1"/>
    </source>
</evidence>
<gene>
    <name evidence="1" type="ORF">RF55_5462</name>
</gene>
<reference evidence="1 2" key="1">
    <citation type="submission" date="2015-04" db="EMBL/GenBank/DDBJ databases">
        <title>Lasius niger genome sequencing.</title>
        <authorList>
            <person name="Konorov E.A."/>
            <person name="Nikitin M.A."/>
            <person name="Kirill M.V."/>
            <person name="Chang P."/>
        </authorList>
    </citation>
    <scope>NUCLEOTIDE SEQUENCE [LARGE SCALE GENOMIC DNA]</scope>
    <source>
        <tissue evidence="1">Whole</tissue>
    </source>
</reference>